<evidence type="ECO:0000259" key="6">
    <source>
        <dbReference type="Pfam" id="PF02350"/>
    </source>
</evidence>
<dbReference type="RefSeq" id="WP_034859465.1">
    <property type="nucleotide sequence ID" value="NZ_AJQT01000121.1"/>
</dbReference>
<dbReference type="PANTHER" id="PTHR43174:SF2">
    <property type="entry name" value="UDP-N-ACETYLGLUCOSAMINE 2-EPIMERASE"/>
    <property type="match status" value="1"/>
</dbReference>
<dbReference type="EC" id="5.1.3.14" evidence="4"/>
<keyword evidence="1 5" id="KW-0413">Isomerase</keyword>
<dbReference type="KEGG" id="esj:SJ05684_b49880"/>
<name>A0A249PJ53_9HYPH</name>
<evidence type="ECO:0000313" key="7">
    <source>
        <dbReference type="EMBL" id="ASY65970.1"/>
    </source>
</evidence>
<comment type="catalytic activity">
    <reaction evidence="2">
        <text>UDP-N-acetyl-alpha-D-glucosamine = UDP-N-acetyl-alpha-D-mannosamine</text>
        <dbReference type="Rhea" id="RHEA:17213"/>
        <dbReference type="ChEBI" id="CHEBI:57705"/>
        <dbReference type="ChEBI" id="CHEBI:68623"/>
        <dbReference type="EC" id="5.1.3.14"/>
    </reaction>
</comment>
<dbReference type="InterPro" id="IPR029767">
    <property type="entry name" value="WecB-like"/>
</dbReference>
<dbReference type="Pfam" id="PF02350">
    <property type="entry name" value="Epimerase_2"/>
    <property type="match status" value="1"/>
</dbReference>
<gene>
    <name evidence="7" type="ORF">SJ05684_b49880</name>
</gene>
<evidence type="ECO:0000256" key="3">
    <source>
        <dbReference type="ARBA" id="ARBA00038209"/>
    </source>
</evidence>
<evidence type="ECO:0000256" key="4">
    <source>
        <dbReference type="ARBA" id="ARBA00038858"/>
    </source>
</evidence>
<dbReference type="PANTHER" id="PTHR43174">
    <property type="entry name" value="UDP-N-ACETYLGLUCOSAMINE 2-EPIMERASE"/>
    <property type="match status" value="1"/>
</dbReference>
<protein>
    <recommendedName>
        <fullName evidence="4">UDP-N-acetylglucosamine 2-epimerase (non-hydrolyzing)</fullName>
        <ecNumber evidence="4">5.1.3.14</ecNumber>
    </recommendedName>
</protein>
<keyword evidence="8" id="KW-1185">Reference proteome</keyword>
<dbReference type="OrthoDB" id="9803238at2"/>
<accession>A0A249PJ53</accession>
<evidence type="ECO:0000256" key="1">
    <source>
        <dbReference type="ARBA" id="ARBA00023235"/>
    </source>
</evidence>
<dbReference type="CDD" id="cd03786">
    <property type="entry name" value="GTB_UDP-GlcNAc_2-Epimerase"/>
    <property type="match status" value="1"/>
</dbReference>
<sequence length="400" mass="43774">MHKVLIVYGTRPEAIKVAPLIREIDRSAHCTSVVAVTGQHREMLDQVNKLFGIRPAHDLNIIKERQRLEDVTSRVLEGVSNVIDNERPDAVVVQGDTTTCFAAALSAFYHKVPLIHLEAGLRTGNPDNPFPEEVNRRLTTQMAALHLAPTQTSKMNLLHDGIDERGIVVTGNTVIDALIYMAGRRTKIGNPDLKRISGKRSVLVTAHRRESWGEPMARAARAIAWLARAFPQTPFLLPAHLNPAVRDVLLPPLHGLTNVLVTQPLDYGDFVRALRGCSVVLTDSGGVQEEAPTFGKPVLVMRETTERPEAVAAGTVRLVGTDEDLIIREVSRLLTDRTAYRAMARAVNPYGDGQAAVRSVRAIEHFFGVGDLPAEFDTGLRLEAARSAPSSARVVNDFAA</sequence>
<reference evidence="7 8" key="1">
    <citation type="submission" date="2017-08" db="EMBL/GenBank/DDBJ databases">
        <title>Multipartite genome sequences of Sinorhizobium species nodulating soybeans.</title>
        <authorList>
            <person name="Tian C.F."/>
        </authorList>
    </citation>
    <scope>NUCLEOTIDE SEQUENCE [LARGE SCALE GENOMIC DNA]</scope>
    <source>
        <strain evidence="7 8">CCBAU 05684</strain>
        <plasmid evidence="8">psj05684b</plasmid>
    </source>
</reference>
<feature type="domain" description="UDP-N-acetylglucosamine 2-epimerase" evidence="6">
    <location>
        <begin position="23"/>
        <end position="364"/>
    </location>
</feature>
<proteinExistence type="inferred from homology"/>
<dbReference type="STRING" id="716928.GCA_000261485_05190"/>
<geneLocation type="plasmid" evidence="8">
    <name>psj05684b</name>
</geneLocation>
<organism evidence="7 8">
    <name type="scientific">Sinorhizobium sojae CCBAU 05684</name>
    <dbReference type="NCBI Taxonomy" id="716928"/>
    <lineage>
        <taxon>Bacteria</taxon>
        <taxon>Pseudomonadati</taxon>
        <taxon>Pseudomonadota</taxon>
        <taxon>Alphaproteobacteria</taxon>
        <taxon>Hyphomicrobiales</taxon>
        <taxon>Rhizobiaceae</taxon>
        <taxon>Sinorhizobium/Ensifer group</taxon>
        <taxon>Sinorhizobium</taxon>
    </lineage>
</organism>
<dbReference type="SUPFAM" id="SSF53756">
    <property type="entry name" value="UDP-Glycosyltransferase/glycogen phosphorylase"/>
    <property type="match status" value="1"/>
</dbReference>
<dbReference type="GO" id="GO:0008761">
    <property type="term" value="F:UDP-N-acetylglucosamine 2-epimerase activity"/>
    <property type="evidence" value="ECO:0007669"/>
    <property type="project" value="UniProtKB-EC"/>
</dbReference>
<evidence type="ECO:0000256" key="5">
    <source>
        <dbReference type="RuleBase" id="RU003513"/>
    </source>
</evidence>
<evidence type="ECO:0000256" key="2">
    <source>
        <dbReference type="ARBA" id="ARBA00036080"/>
    </source>
</evidence>
<dbReference type="NCBIfam" id="TIGR00236">
    <property type="entry name" value="wecB"/>
    <property type="match status" value="1"/>
</dbReference>
<dbReference type="eggNOG" id="COG0381">
    <property type="taxonomic scope" value="Bacteria"/>
</dbReference>
<dbReference type="Proteomes" id="UP000217211">
    <property type="component" value="Plasmid pSJ05684b"/>
</dbReference>
<dbReference type="AlphaFoldDB" id="A0A249PJ53"/>
<dbReference type="Gene3D" id="3.40.50.2000">
    <property type="entry name" value="Glycogen Phosphorylase B"/>
    <property type="match status" value="2"/>
</dbReference>
<keyword evidence="7" id="KW-0614">Plasmid</keyword>
<dbReference type="EMBL" id="CP023068">
    <property type="protein sequence ID" value="ASY65970.1"/>
    <property type="molecule type" value="Genomic_DNA"/>
</dbReference>
<comment type="similarity">
    <text evidence="3 5">Belongs to the UDP-N-acetylglucosamine 2-epimerase family.</text>
</comment>
<evidence type="ECO:0000313" key="8">
    <source>
        <dbReference type="Proteomes" id="UP000217211"/>
    </source>
</evidence>
<dbReference type="InterPro" id="IPR003331">
    <property type="entry name" value="UDP_GlcNAc_Epimerase_2_dom"/>
</dbReference>